<sequence length="133" mass="14839">MSFRALGRGMVDWPNWRGVAGCDVIMIDGLCWMECHTDLTLNLPPFSTSLSFSDTPLSPPLLLDLLLIPQKHGLALVEKIHPPIRGMHAEIHSPIQVIYSKIHSPIQRMHAEIHSPFQGMHSKISSPIQGISF</sequence>
<evidence type="ECO:0000313" key="2">
    <source>
        <dbReference type="Proteomes" id="UP001054945"/>
    </source>
</evidence>
<gene>
    <name evidence="1" type="ORF">CEXT_80951</name>
</gene>
<comment type="caution">
    <text evidence="1">The sequence shown here is derived from an EMBL/GenBank/DDBJ whole genome shotgun (WGS) entry which is preliminary data.</text>
</comment>
<proteinExistence type="predicted"/>
<keyword evidence="2" id="KW-1185">Reference proteome</keyword>
<accession>A0AAV4M3F0</accession>
<dbReference type="AlphaFoldDB" id="A0AAV4M3F0"/>
<dbReference type="EMBL" id="BPLR01001826">
    <property type="protein sequence ID" value="GIX66879.1"/>
    <property type="molecule type" value="Genomic_DNA"/>
</dbReference>
<evidence type="ECO:0000313" key="1">
    <source>
        <dbReference type="EMBL" id="GIX66879.1"/>
    </source>
</evidence>
<dbReference type="Proteomes" id="UP001054945">
    <property type="component" value="Unassembled WGS sequence"/>
</dbReference>
<reference evidence="1 2" key="1">
    <citation type="submission" date="2021-06" db="EMBL/GenBank/DDBJ databases">
        <title>Caerostris extrusa draft genome.</title>
        <authorList>
            <person name="Kono N."/>
            <person name="Arakawa K."/>
        </authorList>
    </citation>
    <scope>NUCLEOTIDE SEQUENCE [LARGE SCALE GENOMIC DNA]</scope>
</reference>
<protein>
    <submittedName>
        <fullName evidence="1">Uncharacterized protein</fullName>
    </submittedName>
</protein>
<organism evidence="1 2">
    <name type="scientific">Caerostris extrusa</name>
    <name type="common">Bark spider</name>
    <name type="synonym">Caerostris bankana</name>
    <dbReference type="NCBI Taxonomy" id="172846"/>
    <lineage>
        <taxon>Eukaryota</taxon>
        <taxon>Metazoa</taxon>
        <taxon>Ecdysozoa</taxon>
        <taxon>Arthropoda</taxon>
        <taxon>Chelicerata</taxon>
        <taxon>Arachnida</taxon>
        <taxon>Araneae</taxon>
        <taxon>Araneomorphae</taxon>
        <taxon>Entelegynae</taxon>
        <taxon>Araneoidea</taxon>
        <taxon>Araneidae</taxon>
        <taxon>Caerostris</taxon>
    </lineage>
</organism>
<name>A0AAV4M3F0_CAEEX</name>